<organism evidence="1 2">
    <name type="scientific">Flavobacterium branchiophilum</name>
    <dbReference type="NCBI Taxonomy" id="55197"/>
    <lineage>
        <taxon>Bacteria</taxon>
        <taxon>Pseudomonadati</taxon>
        <taxon>Bacteroidota</taxon>
        <taxon>Flavobacteriia</taxon>
        <taxon>Flavobacteriales</taxon>
        <taxon>Flavobacteriaceae</taxon>
        <taxon>Flavobacterium</taxon>
    </lineage>
</organism>
<evidence type="ECO:0000313" key="2">
    <source>
        <dbReference type="Proteomes" id="UP000220828"/>
    </source>
</evidence>
<evidence type="ECO:0000313" key="1">
    <source>
        <dbReference type="EMBL" id="PDS26472.1"/>
    </source>
</evidence>
<accession>A0A2H3L150</accession>
<dbReference type="Proteomes" id="UP000220828">
    <property type="component" value="Unassembled WGS sequence"/>
</dbReference>
<dbReference type="AlphaFoldDB" id="A0A2H3L150"/>
<reference evidence="1 2" key="1">
    <citation type="submission" date="2017-09" db="EMBL/GenBank/DDBJ databases">
        <title>Whole genomes of Flavobacteriaceae.</title>
        <authorList>
            <person name="Stine C."/>
            <person name="Li C."/>
            <person name="Tadesse D."/>
        </authorList>
    </citation>
    <scope>NUCLEOTIDE SEQUENCE [LARGE SCALE GENOMIC DNA]</scope>
    <source>
        <strain evidence="1 2">ATCC 35036</strain>
    </source>
</reference>
<proteinExistence type="predicted"/>
<comment type="caution">
    <text evidence="1">The sequence shown here is derived from an EMBL/GenBank/DDBJ whole genome shotgun (WGS) entry which is preliminary data.</text>
</comment>
<dbReference type="OrthoDB" id="1041499at2"/>
<dbReference type="EMBL" id="PCMW01000014">
    <property type="protein sequence ID" value="PDS26472.1"/>
    <property type="molecule type" value="Genomic_DNA"/>
</dbReference>
<evidence type="ECO:0008006" key="3">
    <source>
        <dbReference type="Google" id="ProtNLM"/>
    </source>
</evidence>
<name>A0A2H3L150_9FLAO</name>
<dbReference type="Pfam" id="PF10758">
    <property type="entry name" value="DUF2586"/>
    <property type="match status" value="1"/>
</dbReference>
<gene>
    <name evidence="1" type="ORF">B0A77_02330</name>
</gene>
<protein>
    <recommendedName>
        <fullName evidence="3">DUF2586 family protein</fullName>
    </recommendedName>
</protein>
<dbReference type="InterPro" id="IPR019694">
    <property type="entry name" value="Phage_HP1_Orf23"/>
</dbReference>
<sequence>MNTVVFNRQGGGLARRLPGEDHISGLVVYGQPNLNKTLLIETEQLEGLGITAITHPVLHYHISEYFRVNPGAKLYVVSSLLNNAQFNEVKQLQQFAEGKIRQIGIVDLLTSFVDLSTICVTIQTRLNELATANMPLSALLSIHSITPADLLALPNLHNLNCERLSVCIGQDASGRGNYLTGVVGKKVGIVGACLGAISRARVHESIAWVEKQNLVTGAYPKALTGNVIVARELDVTAFIDGTLLGDLTPAQIQSINDKGYLFAFKHVGYAGTFFNDSFSAVALDNDFSTIENNRAIDKAQRGVYIKLLPKISGPIYINPDTGEISSDAIASLEAIGSIPLEQMERDGELSGFKIFINPNQDVLSTSKLTVTLKIVPVGVLREITVNLGFALSV</sequence>
<dbReference type="RefSeq" id="WP_097553417.1">
    <property type="nucleotide sequence ID" value="NZ_PCMW01000014.1"/>
</dbReference>